<dbReference type="InterPro" id="IPR045875">
    <property type="entry name" value="NTF2"/>
</dbReference>
<dbReference type="GO" id="GO:0051028">
    <property type="term" value="P:mRNA transport"/>
    <property type="evidence" value="ECO:0007669"/>
    <property type="project" value="UniProtKB-UniRule"/>
</dbReference>
<evidence type="ECO:0000256" key="1">
    <source>
        <dbReference type="ARBA" id="ARBA00022490"/>
    </source>
</evidence>
<dbReference type="AlphaFoldDB" id="A0A2S3I465"/>
<dbReference type="EMBL" id="CM008051">
    <property type="protein sequence ID" value="PAN36377.1"/>
    <property type="molecule type" value="Genomic_DNA"/>
</dbReference>
<comment type="subcellular location">
    <subcellularLocation>
        <location evidence="2">Cytoplasm</location>
    </subcellularLocation>
    <subcellularLocation>
        <location evidence="2">Nucleus</location>
    </subcellularLocation>
</comment>
<dbReference type="InterPro" id="IPR018222">
    <property type="entry name" value="Nuclear_transport_factor_2_euk"/>
</dbReference>
<dbReference type="GO" id="GO:0006606">
    <property type="term" value="P:protein import into nucleus"/>
    <property type="evidence" value="ECO:0007669"/>
    <property type="project" value="UniProtKB-ARBA"/>
</dbReference>
<accession>A0A2S3I465</accession>
<dbReference type="Proteomes" id="UP000243499">
    <property type="component" value="Chromosome 6"/>
</dbReference>
<organism evidence="4">
    <name type="scientific">Panicum hallii</name>
    <dbReference type="NCBI Taxonomy" id="206008"/>
    <lineage>
        <taxon>Eukaryota</taxon>
        <taxon>Viridiplantae</taxon>
        <taxon>Streptophyta</taxon>
        <taxon>Embryophyta</taxon>
        <taxon>Tracheophyta</taxon>
        <taxon>Spermatophyta</taxon>
        <taxon>Magnoliopsida</taxon>
        <taxon>Liliopsida</taxon>
        <taxon>Poales</taxon>
        <taxon>Poaceae</taxon>
        <taxon>PACMAD clade</taxon>
        <taxon>Panicoideae</taxon>
        <taxon>Panicodae</taxon>
        <taxon>Paniceae</taxon>
        <taxon>Panicinae</taxon>
        <taxon>Panicum</taxon>
        <taxon>Panicum sect. Panicum</taxon>
    </lineage>
</organism>
<dbReference type="FunFam" id="3.10.450.50:FF:000005">
    <property type="entry name" value="Nuclear transport factor 2"/>
    <property type="match status" value="1"/>
</dbReference>
<name>A0A2S3I465_9POAL</name>
<dbReference type="InterPro" id="IPR032710">
    <property type="entry name" value="NTF2-like_dom_sf"/>
</dbReference>
<sequence length="124" mass="13721">MAMDPDAVAKAFVEHYYRTFDTNRAALVSLYQDTSMLTFEGQKLQGPAAIAGKLGSLPFQHCEHQIITVDCQPSGPQGGMLVFVSGSIRTAPEEHPMKFSQAFHLMPAGNSFYVQNDMFRLNYG</sequence>
<protein>
    <recommendedName>
        <fullName evidence="3">NTF2 domain-containing protein</fullName>
    </recommendedName>
</protein>
<dbReference type="Gramene" id="PAN36377">
    <property type="protein sequence ID" value="PAN36377"/>
    <property type="gene ID" value="PAHAL_6G277800"/>
</dbReference>
<keyword evidence="1 2" id="KW-0963">Cytoplasm</keyword>
<evidence type="ECO:0000259" key="3">
    <source>
        <dbReference type="PROSITE" id="PS50177"/>
    </source>
</evidence>
<dbReference type="GO" id="GO:0005635">
    <property type="term" value="C:nuclear envelope"/>
    <property type="evidence" value="ECO:0007669"/>
    <property type="project" value="UniProtKB-ARBA"/>
</dbReference>
<comment type="function">
    <text evidence="2">Has a role in nuclear-cytoplasmic transport of proteins and mRNAs.</text>
</comment>
<proteinExistence type="predicted"/>
<dbReference type="InterPro" id="IPR002075">
    <property type="entry name" value="NTF2_dom"/>
</dbReference>
<gene>
    <name evidence="4" type="ORF">PAHAL_6G277800</name>
</gene>
<feature type="domain" description="NTF2" evidence="3">
    <location>
        <begin position="8"/>
        <end position="121"/>
    </location>
</feature>
<dbReference type="PANTHER" id="PTHR12612">
    <property type="entry name" value="NUCLEAR TRANSPORT FACTOR 2"/>
    <property type="match status" value="1"/>
</dbReference>
<reference evidence="4" key="1">
    <citation type="submission" date="2018-04" db="EMBL/GenBank/DDBJ databases">
        <title>WGS assembly of Panicum hallii.</title>
        <authorList>
            <person name="Lovell J."/>
            <person name="Jenkins J."/>
            <person name="Lowry D."/>
            <person name="Mamidi S."/>
            <person name="Sreedasyam A."/>
            <person name="Weng X."/>
            <person name="Barry K."/>
            <person name="Bonette J."/>
            <person name="Campitelli B."/>
            <person name="Daum C."/>
            <person name="Gordon S."/>
            <person name="Gould B."/>
            <person name="Lipzen A."/>
            <person name="Macqueen A."/>
            <person name="Palacio-Mejia J."/>
            <person name="Plott C."/>
            <person name="Shakirov E."/>
            <person name="Shu S."/>
            <person name="Yoshinaga Y."/>
            <person name="Zane M."/>
            <person name="Rokhsar D."/>
            <person name="Grimwood J."/>
            <person name="Schmutz J."/>
            <person name="Juenger T."/>
        </authorList>
    </citation>
    <scope>NUCLEOTIDE SEQUENCE [LARGE SCALE GENOMIC DNA]</scope>
    <source>
        <strain evidence="4">FIL2</strain>
    </source>
</reference>
<keyword evidence="2" id="KW-0539">Nucleus</keyword>
<dbReference type="PROSITE" id="PS50177">
    <property type="entry name" value="NTF2_DOMAIN"/>
    <property type="match status" value="1"/>
</dbReference>
<dbReference type="CDD" id="cd00780">
    <property type="entry name" value="NTF2"/>
    <property type="match status" value="1"/>
</dbReference>
<dbReference type="Pfam" id="PF02136">
    <property type="entry name" value="NTF2"/>
    <property type="match status" value="1"/>
</dbReference>
<keyword evidence="2" id="KW-0653">Protein transport</keyword>
<dbReference type="Gene3D" id="3.10.450.50">
    <property type="match status" value="1"/>
</dbReference>
<dbReference type="SUPFAM" id="SSF54427">
    <property type="entry name" value="NTF2-like"/>
    <property type="match status" value="1"/>
</dbReference>
<evidence type="ECO:0000256" key="2">
    <source>
        <dbReference type="RuleBase" id="RU369002"/>
    </source>
</evidence>
<dbReference type="GO" id="GO:0005737">
    <property type="term" value="C:cytoplasm"/>
    <property type="evidence" value="ECO:0007669"/>
    <property type="project" value="UniProtKB-SubCell"/>
</dbReference>
<evidence type="ECO:0000313" key="4">
    <source>
        <dbReference type="EMBL" id="PAN36377.1"/>
    </source>
</evidence>
<keyword evidence="2" id="KW-0813">Transport</keyword>